<evidence type="ECO:0000313" key="2">
    <source>
        <dbReference type="EMBL" id="KYL35184.1"/>
    </source>
</evidence>
<feature type="domain" description="S-Me-THD-like C-terminal" evidence="1">
    <location>
        <begin position="45"/>
        <end position="127"/>
    </location>
</feature>
<dbReference type="InterPro" id="IPR024071">
    <property type="entry name" value="S-Me-THD_C_sf"/>
</dbReference>
<reference evidence="2 3" key="1">
    <citation type="submission" date="2016-03" db="EMBL/GenBank/DDBJ databases">
        <authorList>
            <person name="Zhang H."/>
            <person name="Liu R."/>
            <person name="Wang M."/>
            <person name="Wang H."/>
            <person name="Wang L."/>
            <person name="Song L."/>
        </authorList>
    </citation>
    <scope>NUCLEOTIDE SEQUENCE [LARGE SCALE GENOMIC DNA]</scope>
    <source>
        <strain evidence="2 3">DSM 16098</strain>
    </source>
</reference>
<evidence type="ECO:0000313" key="3">
    <source>
        <dbReference type="Proteomes" id="UP000075621"/>
    </source>
</evidence>
<proteinExistence type="predicted"/>
<sequence>MLCRPLNRLFGGFFCLNSYAFNTLKIIITKYNFVRTLLFKPHILNNSYKITVKNENMAAFLNDEVHVTIPDLICCINSQTGTPITNPNYEVGMKVAVVILPAPKEFTGPKGLEIFGPRYAGVNTPYKAAIAN</sequence>
<protein>
    <recommendedName>
        <fullName evidence="1">S-Me-THD-like C-terminal domain-containing protein</fullName>
    </recommendedName>
</protein>
<comment type="caution">
    <text evidence="2">The sequence shown here is derived from an EMBL/GenBank/DDBJ whole genome shotgun (WGS) entry which is preliminary data.</text>
</comment>
<dbReference type="InterPro" id="IPR048350">
    <property type="entry name" value="S-Me-THD-like_C"/>
</dbReference>
<dbReference type="EMBL" id="LVCM01000004">
    <property type="protein sequence ID" value="KYL35184.1"/>
    <property type="molecule type" value="Genomic_DNA"/>
</dbReference>
<gene>
    <name evidence="2" type="ORF">A2I98_08260</name>
</gene>
<organism evidence="2 3">
    <name type="scientific">Pseudoalteromonas agarivorans</name>
    <dbReference type="NCBI Taxonomy" id="176102"/>
    <lineage>
        <taxon>Bacteria</taxon>
        <taxon>Pseudomonadati</taxon>
        <taxon>Pseudomonadota</taxon>
        <taxon>Gammaproteobacteria</taxon>
        <taxon>Alteromonadales</taxon>
        <taxon>Pseudoalteromonadaceae</taxon>
        <taxon>Pseudoalteromonas</taxon>
    </lineage>
</organism>
<evidence type="ECO:0000259" key="1">
    <source>
        <dbReference type="Pfam" id="PF20906"/>
    </source>
</evidence>
<dbReference type="SUPFAM" id="SSF160991">
    <property type="entry name" value="CV3147-like"/>
    <property type="match status" value="1"/>
</dbReference>
<dbReference type="Gene3D" id="2.40.390.10">
    <property type="entry name" value="CV3147-like"/>
    <property type="match status" value="1"/>
</dbReference>
<name>A0ABR5VYW4_9GAMM</name>
<dbReference type="Pfam" id="PF20906">
    <property type="entry name" value="S-Me-THD_C"/>
    <property type="match status" value="1"/>
</dbReference>
<dbReference type="Proteomes" id="UP000075621">
    <property type="component" value="Unassembled WGS sequence"/>
</dbReference>
<accession>A0ABR5VYW4</accession>